<evidence type="ECO:0000313" key="2">
    <source>
        <dbReference type="WBParaSite" id="RSKR_0001032700.1"/>
    </source>
</evidence>
<sequence length="447" mass="48908">MLSAQHLLLLLGSLVAGTCFAADTDGTQFILAFANGNHDLYNKLTSASLIVMPIHNNSEIFYVFDNPSGPTVTHTNIDPRVTVTCSTPVKLLAKVGDKYNGWGDILNIPSIEMAGTNYIIQTPTSTFGDLAMALILPLELDVTVSLSIRIYMNDKLQLLKQVNVNSTLGEKQLTVGSFVDSNDASVNSTFVITASSPVVIQLISPLSSSSNNPKLCGVSCYRDYASMIVPPVVKATCGALLSHPDMRVLTSEYSLLMFIAPPNAQSCNEDFTFKVFDDIDPIIGTEFTVDSFGSSDVALSTRNQIGVVSYTAQLPATRFGGWVQEDGLTSYGHFLTYVPSTTEYVIGKTNFFTYATGCLLEIYISAKDNDLMTMKLDNVPFNSLDFDKKHLAMFDKAYVRFLINVTGYGLHSFKAEQKYVAYVICKQVNSAFDTVGYITGYNKRTLN</sequence>
<organism evidence="1 2">
    <name type="scientific">Rhabditophanes sp. KR3021</name>
    <dbReference type="NCBI Taxonomy" id="114890"/>
    <lineage>
        <taxon>Eukaryota</taxon>
        <taxon>Metazoa</taxon>
        <taxon>Ecdysozoa</taxon>
        <taxon>Nematoda</taxon>
        <taxon>Chromadorea</taxon>
        <taxon>Rhabditida</taxon>
        <taxon>Tylenchina</taxon>
        <taxon>Panagrolaimomorpha</taxon>
        <taxon>Strongyloidoidea</taxon>
        <taxon>Alloionematidae</taxon>
        <taxon>Rhabditophanes</taxon>
    </lineage>
</organism>
<name>A0AC35UCW5_9BILA</name>
<dbReference type="Proteomes" id="UP000095286">
    <property type="component" value="Unplaced"/>
</dbReference>
<dbReference type="WBParaSite" id="RSKR_0001032700.1">
    <property type="protein sequence ID" value="RSKR_0001032700.1"/>
    <property type="gene ID" value="RSKR_0001032700"/>
</dbReference>
<proteinExistence type="predicted"/>
<protein>
    <submittedName>
        <fullName evidence="2">IgGFc_binding domain-containing protein</fullName>
    </submittedName>
</protein>
<accession>A0AC35UCW5</accession>
<evidence type="ECO:0000313" key="1">
    <source>
        <dbReference type="Proteomes" id="UP000095286"/>
    </source>
</evidence>
<reference evidence="2" key="1">
    <citation type="submission" date="2016-11" db="UniProtKB">
        <authorList>
            <consortium name="WormBaseParasite"/>
        </authorList>
    </citation>
    <scope>IDENTIFICATION</scope>
    <source>
        <strain evidence="2">KR3021</strain>
    </source>
</reference>